<accession>A0AAN9NT70</accession>
<dbReference type="InterPro" id="IPR001087">
    <property type="entry name" value="GDSL"/>
</dbReference>
<evidence type="ECO:0000313" key="3">
    <source>
        <dbReference type="EMBL" id="KAK7376134.1"/>
    </source>
</evidence>
<gene>
    <name evidence="3" type="ORF">VNO78_34988</name>
</gene>
<proteinExistence type="inferred from homology"/>
<dbReference type="GO" id="GO:0016298">
    <property type="term" value="F:lipase activity"/>
    <property type="evidence" value="ECO:0007669"/>
    <property type="project" value="InterPro"/>
</dbReference>
<reference evidence="3 4" key="1">
    <citation type="submission" date="2024-01" db="EMBL/GenBank/DDBJ databases">
        <title>The genomes of 5 underutilized Papilionoideae crops provide insights into root nodulation and disease resistanc.</title>
        <authorList>
            <person name="Jiang F."/>
        </authorList>
    </citation>
    <scope>NUCLEOTIDE SEQUENCE [LARGE SCALE GENOMIC DNA]</scope>
    <source>
        <strain evidence="3">DUOXIRENSHENG_FW03</strain>
        <tissue evidence="3">Leaves</tissue>
    </source>
</reference>
<dbReference type="Gene3D" id="3.40.50.1110">
    <property type="entry name" value="SGNH hydrolase"/>
    <property type="match status" value="1"/>
</dbReference>
<dbReference type="FunFam" id="3.40.50.1110:FF:000003">
    <property type="entry name" value="GDSL esterase/lipase APG"/>
    <property type="match status" value="1"/>
</dbReference>
<dbReference type="InterPro" id="IPR050592">
    <property type="entry name" value="GDSL_lipolytic_enzyme"/>
</dbReference>
<dbReference type="Proteomes" id="UP001386955">
    <property type="component" value="Unassembled WGS sequence"/>
</dbReference>
<evidence type="ECO:0000256" key="1">
    <source>
        <dbReference type="ARBA" id="ARBA00008668"/>
    </source>
</evidence>
<dbReference type="PROSITE" id="PS01098">
    <property type="entry name" value="LIPASE_GDSL_SER"/>
    <property type="match status" value="1"/>
</dbReference>
<dbReference type="CDD" id="cd01837">
    <property type="entry name" value="SGNH_plant_lipase_like"/>
    <property type="match status" value="1"/>
</dbReference>
<dbReference type="InterPro" id="IPR036514">
    <property type="entry name" value="SGNH_hydro_sf"/>
</dbReference>
<keyword evidence="2" id="KW-0732">Signal</keyword>
<comment type="similarity">
    <text evidence="1">Belongs to the 'GDSL' lipolytic enzyme family.</text>
</comment>
<dbReference type="SUPFAM" id="SSF52266">
    <property type="entry name" value="SGNH hydrolase"/>
    <property type="match status" value="1"/>
</dbReference>
<dbReference type="InterPro" id="IPR008265">
    <property type="entry name" value="Lipase_GDSL_AS"/>
</dbReference>
<feature type="chain" id="PRO_5042866708" evidence="2">
    <location>
        <begin position="24"/>
        <end position="358"/>
    </location>
</feature>
<dbReference type="AlphaFoldDB" id="A0AAN9NT70"/>
<dbReference type="GO" id="GO:0005576">
    <property type="term" value="C:extracellular region"/>
    <property type="evidence" value="ECO:0007669"/>
    <property type="project" value="TreeGrafter"/>
</dbReference>
<dbReference type="PANTHER" id="PTHR45642:SF40">
    <property type="entry name" value="GDSL-LIKE LIPASE_ACYLHYDROLASE"/>
    <property type="match status" value="1"/>
</dbReference>
<evidence type="ECO:0000256" key="2">
    <source>
        <dbReference type="SAM" id="SignalP"/>
    </source>
</evidence>
<keyword evidence="4" id="KW-1185">Reference proteome</keyword>
<evidence type="ECO:0000313" key="4">
    <source>
        <dbReference type="Proteomes" id="UP001386955"/>
    </source>
</evidence>
<dbReference type="GO" id="GO:0006629">
    <property type="term" value="P:lipid metabolic process"/>
    <property type="evidence" value="ECO:0007669"/>
    <property type="project" value="InterPro"/>
</dbReference>
<protein>
    <submittedName>
        <fullName evidence="3">Uncharacterized protein</fullName>
    </submittedName>
</protein>
<sequence>MMKLSILNVCLSVVLFYPFVVTAISEAKYKDYGFPAVFAFGDSILDTGNNNYIFTILKSNFKPYGRDFIGGNSTGRFCNGRIPSDFLVENLGIKESMPPYLDPSLEIEDLLTGVCFASAGSGFDPLTIKIARVLSIEDQLNMFKEYVGRLHEIVGEEKTAFILEKSIVFISMGSNDISGTYFMTPFRRRTYNIEEYTTMLVNTSSNFLLELYSIGVRRIGVLSLSPVGCVPLQRTLRGGLKRDCSESTNQGCMLYNSKLSSSLISLSKILPEAKLVFLENYSQFNKLVQHPSQYGFEVVDRTCCGILNIEFGLLCNTLTPKVCEDASKYVFWDGYHPTERAYKIIVSEILKKYLDQFV</sequence>
<name>A0AAN9NT70_PSOTE</name>
<dbReference type="Pfam" id="PF00657">
    <property type="entry name" value="Lipase_GDSL"/>
    <property type="match status" value="1"/>
</dbReference>
<organism evidence="3 4">
    <name type="scientific">Psophocarpus tetragonolobus</name>
    <name type="common">Winged bean</name>
    <name type="synonym">Dolichos tetragonolobus</name>
    <dbReference type="NCBI Taxonomy" id="3891"/>
    <lineage>
        <taxon>Eukaryota</taxon>
        <taxon>Viridiplantae</taxon>
        <taxon>Streptophyta</taxon>
        <taxon>Embryophyta</taxon>
        <taxon>Tracheophyta</taxon>
        <taxon>Spermatophyta</taxon>
        <taxon>Magnoliopsida</taxon>
        <taxon>eudicotyledons</taxon>
        <taxon>Gunneridae</taxon>
        <taxon>Pentapetalae</taxon>
        <taxon>rosids</taxon>
        <taxon>fabids</taxon>
        <taxon>Fabales</taxon>
        <taxon>Fabaceae</taxon>
        <taxon>Papilionoideae</taxon>
        <taxon>50 kb inversion clade</taxon>
        <taxon>NPAAA clade</taxon>
        <taxon>indigoferoid/millettioid clade</taxon>
        <taxon>Phaseoleae</taxon>
        <taxon>Psophocarpus</taxon>
    </lineage>
</organism>
<comment type="caution">
    <text evidence="3">The sequence shown here is derived from an EMBL/GenBank/DDBJ whole genome shotgun (WGS) entry which is preliminary data.</text>
</comment>
<dbReference type="EMBL" id="JAYMYS010000033">
    <property type="protein sequence ID" value="KAK7376134.1"/>
    <property type="molecule type" value="Genomic_DNA"/>
</dbReference>
<dbReference type="PANTHER" id="PTHR45642">
    <property type="entry name" value="GDSL ESTERASE/LIPASE EXL3"/>
    <property type="match status" value="1"/>
</dbReference>
<feature type="signal peptide" evidence="2">
    <location>
        <begin position="1"/>
        <end position="23"/>
    </location>
</feature>
<dbReference type="InterPro" id="IPR035669">
    <property type="entry name" value="SGNH_plant_lipase-like"/>
</dbReference>